<dbReference type="Proteomes" id="UP000051242">
    <property type="component" value="Unassembled WGS sequence"/>
</dbReference>
<name>A0A0R2T881_9GAMM</name>
<protein>
    <submittedName>
        <fullName evidence="2">Uncharacterized protein</fullName>
    </submittedName>
</protein>
<organism evidence="2 3">
    <name type="scientific">OM182 bacterium BACL3 MAG-120619-bin3</name>
    <dbReference type="NCBI Taxonomy" id="1655593"/>
    <lineage>
        <taxon>Bacteria</taxon>
        <taxon>Pseudomonadati</taxon>
        <taxon>Pseudomonadota</taxon>
        <taxon>Gammaproteobacteria</taxon>
        <taxon>OMG group</taxon>
        <taxon>OM182 clade</taxon>
    </lineage>
</organism>
<sequence length="83" mass="9721">MKEEDWDGEADDDVESFDSSEENNELETDEQTDASLSTKKLKPGVTDLRRRIEDRLESKRLREAFEFDDDFDDDYDEPLGRLG</sequence>
<feature type="compositionally biased region" description="Acidic residues" evidence="1">
    <location>
        <begin position="1"/>
        <end position="32"/>
    </location>
</feature>
<evidence type="ECO:0000256" key="1">
    <source>
        <dbReference type="SAM" id="MobiDB-lite"/>
    </source>
</evidence>
<evidence type="ECO:0000313" key="3">
    <source>
        <dbReference type="Proteomes" id="UP000051242"/>
    </source>
</evidence>
<proteinExistence type="predicted"/>
<dbReference type="EMBL" id="LICD01000018">
    <property type="protein sequence ID" value="KRO83487.1"/>
    <property type="molecule type" value="Genomic_DNA"/>
</dbReference>
<accession>A0A0R2T881</accession>
<dbReference type="AlphaFoldDB" id="A0A0R2T881"/>
<gene>
    <name evidence="2" type="ORF">ABR85_06590</name>
</gene>
<comment type="caution">
    <text evidence="2">The sequence shown here is derived from an EMBL/GenBank/DDBJ whole genome shotgun (WGS) entry which is preliminary data.</text>
</comment>
<evidence type="ECO:0000313" key="2">
    <source>
        <dbReference type="EMBL" id="KRO83487.1"/>
    </source>
</evidence>
<feature type="region of interest" description="Disordered" evidence="1">
    <location>
        <begin position="1"/>
        <end position="43"/>
    </location>
</feature>
<reference evidence="2 3" key="1">
    <citation type="submission" date="2015-10" db="EMBL/GenBank/DDBJ databases">
        <title>Metagenome-Assembled Genomes uncover a global brackish microbiome.</title>
        <authorList>
            <person name="Hugerth L.W."/>
            <person name="Larsson J."/>
            <person name="Alneberg J."/>
            <person name="Lindh M.V."/>
            <person name="Legrand C."/>
            <person name="Pinhassi J."/>
            <person name="Andersson A.F."/>
        </authorList>
    </citation>
    <scope>NUCLEOTIDE SEQUENCE [LARGE SCALE GENOMIC DNA]</scope>
    <source>
        <strain evidence="2">BACL22 MAG-120619-bin3</strain>
    </source>
</reference>